<reference evidence="2 3" key="1">
    <citation type="journal article" date="2014" name="Genome Announc.">
        <title>Genome Sequences of Streptococcus thermophilus Strains MTH17CL396 and M17PTZA496 from Fontina, an Italian PDO Cheese.</title>
        <authorList>
            <person name="Treu L."/>
            <person name="Vendramin V."/>
            <person name="Bovo B."/>
            <person name="Campanaro S."/>
            <person name="Corich V."/>
            <person name="Giacomini A."/>
        </authorList>
    </citation>
    <scope>NUCLEOTIDE SEQUENCE [LARGE SCALE GENOMIC DNA]</scope>
    <source>
        <strain evidence="2 3">M17PTZA496</strain>
    </source>
</reference>
<organism evidence="2 3">
    <name type="scientific">Streptococcus thermophilus M17PTZA496</name>
    <dbReference type="NCBI Taxonomy" id="1433289"/>
    <lineage>
        <taxon>Bacteria</taxon>
        <taxon>Bacillati</taxon>
        <taxon>Bacillota</taxon>
        <taxon>Bacilli</taxon>
        <taxon>Lactobacillales</taxon>
        <taxon>Streptococcaceae</taxon>
        <taxon>Streptococcus</taxon>
    </lineage>
</organism>
<keyword evidence="1" id="KW-0472">Membrane</keyword>
<evidence type="ECO:0000313" key="3">
    <source>
        <dbReference type="Proteomes" id="UP000024559"/>
    </source>
</evidence>
<gene>
    <name evidence="2" type="ORF">X841_11870</name>
</gene>
<accession>A0A0E2PYF1</accession>
<keyword evidence="1" id="KW-1133">Transmembrane helix</keyword>
<dbReference type="PATRIC" id="fig|1433289.7.peg.2426"/>
<name>A0A0E2PYF1_STRTR</name>
<proteinExistence type="predicted"/>
<keyword evidence="1" id="KW-0812">Transmembrane</keyword>
<dbReference type="Proteomes" id="UP000024559">
    <property type="component" value="Unassembled WGS sequence"/>
</dbReference>
<feature type="transmembrane region" description="Helical" evidence="1">
    <location>
        <begin position="12"/>
        <end position="33"/>
    </location>
</feature>
<dbReference type="AlphaFoldDB" id="A0A0E2PYF1"/>
<sequence length="47" mass="5646">MGKLLHKLSYWIFRHAQLTIALVMLLLGGISWWNCWVNRRAFFINRA</sequence>
<dbReference type="HOGENOM" id="CLU_3173948_0_0_9"/>
<protein>
    <submittedName>
        <fullName evidence="2">Uncharacterized protein</fullName>
    </submittedName>
</protein>
<dbReference type="EMBL" id="AZJT01000082">
    <property type="protein sequence ID" value="ETW87888.1"/>
    <property type="molecule type" value="Genomic_DNA"/>
</dbReference>
<evidence type="ECO:0000256" key="1">
    <source>
        <dbReference type="SAM" id="Phobius"/>
    </source>
</evidence>
<evidence type="ECO:0000313" key="2">
    <source>
        <dbReference type="EMBL" id="ETW87888.1"/>
    </source>
</evidence>
<comment type="caution">
    <text evidence="2">The sequence shown here is derived from an EMBL/GenBank/DDBJ whole genome shotgun (WGS) entry which is preliminary data.</text>
</comment>